<comment type="subcellular location">
    <subcellularLocation>
        <location evidence="1">Endoplasmic reticulum membrane</location>
        <topology evidence="1">Single-pass type II membrane protein</topology>
    </subcellularLocation>
</comment>
<feature type="transmembrane region" description="Helical" evidence="9">
    <location>
        <begin position="6"/>
        <end position="28"/>
    </location>
</feature>
<dbReference type="PANTHER" id="PTHR12804">
    <property type="entry name" value="MICROSOMAL SIGNAL PEPTIDASE 23 KD SUBUNIT SPC22/23"/>
    <property type="match status" value="1"/>
</dbReference>
<dbReference type="PANTHER" id="PTHR12804:SF0">
    <property type="entry name" value="SIGNAL PEPTIDASE COMPLEX SUBUNIT 3"/>
    <property type="match status" value="1"/>
</dbReference>
<evidence type="ECO:0000256" key="6">
    <source>
        <dbReference type="ARBA" id="ARBA00022989"/>
    </source>
</evidence>
<evidence type="ECO:0000313" key="10">
    <source>
        <dbReference type="EMBL" id="KAK1444950.1"/>
    </source>
</evidence>
<reference evidence="10" key="1">
    <citation type="submission" date="2023-08" db="EMBL/GenBank/DDBJ databases">
        <title>Draft sequence of the Babesia gibsoni genome.</title>
        <authorList>
            <person name="Yamagishi J.Y."/>
            <person name="Xuan X.X."/>
        </authorList>
    </citation>
    <scope>NUCLEOTIDE SEQUENCE</scope>
    <source>
        <strain evidence="10">Azabu</strain>
    </source>
</reference>
<dbReference type="InterPro" id="IPR007653">
    <property type="entry name" value="SPC3"/>
</dbReference>
<evidence type="ECO:0000256" key="2">
    <source>
        <dbReference type="ARBA" id="ARBA00009289"/>
    </source>
</evidence>
<keyword evidence="4" id="KW-0256">Endoplasmic reticulum</keyword>
<keyword evidence="6 9" id="KW-1133">Transmembrane helix</keyword>
<dbReference type="Pfam" id="PF04573">
    <property type="entry name" value="SPC22"/>
    <property type="match status" value="1"/>
</dbReference>
<evidence type="ECO:0000256" key="8">
    <source>
        <dbReference type="ARBA" id="ARBA00029556"/>
    </source>
</evidence>
<dbReference type="Proteomes" id="UP001230268">
    <property type="component" value="Unassembled WGS sequence"/>
</dbReference>
<dbReference type="PIRSF" id="PIRSF016089">
    <property type="entry name" value="SPC22"/>
    <property type="match status" value="1"/>
</dbReference>
<dbReference type="GO" id="GO:0005787">
    <property type="term" value="C:signal peptidase complex"/>
    <property type="evidence" value="ECO:0007669"/>
    <property type="project" value="InterPro"/>
</dbReference>
<dbReference type="EMBL" id="JAVEPI010000001">
    <property type="protein sequence ID" value="KAK1444950.1"/>
    <property type="molecule type" value="Genomic_DNA"/>
</dbReference>
<sequence>MNSPWLRVYTLLNAAIFAAALALSFNYLSGYHHRSDLKVTGEVKHVNTLELKTIPGQVDRAALELFMRYDLRDVFDWSTNTVFLYVTANYETAKHRRNEIIIHDKVIKTRTDAFEPGKDILTKYYMVDFGRSLRRKAVTLRMYYSVVPIGGIIETYPLAESQFTMPQNYLVAQGQ</sequence>
<dbReference type="GO" id="GO:0045047">
    <property type="term" value="P:protein targeting to ER"/>
    <property type="evidence" value="ECO:0007669"/>
    <property type="project" value="TreeGrafter"/>
</dbReference>
<evidence type="ECO:0000256" key="1">
    <source>
        <dbReference type="ARBA" id="ARBA00004648"/>
    </source>
</evidence>
<comment type="caution">
    <text evidence="10">The sequence shown here is derived from an EMBL/GenBank/DDBJ whole genome shotgun (WGS) entry which is preliminary data.</text>
</comment>
<evidence type="ECO:0000313" key="11">
    <source>
        <dbReference type="Proteomes" id="UP001230268"/>
    </source>
</evidence>
<protein>
    <recommendedName>
        <fullName evidence="8">Signal peptidase complex subunit 3</fullName>
    </recommendedName>
</protein>
<evidence type="ECO:0000256" key="9">
    <source>
        <dbReference type="SAM" id="Phobius"/>
    </source>
</evidence>
<gene>
    <name evidence="10" type="ORF">BgAZ_108560</name>
</gene>
<keyword evidence="3 9" id="KW-0812">Transmembrane</keyword>
<organism evidence="10 11">
    <name type="scientific">Babesia gibsoni</name>
    <dbReference type="NCBI Taxonomy" id="33632"/>
    <lineage>
        <taxon>Eukaryota</taxon>
        <taxon>Sar</taxon>
        <taxon>Alveolata</taxon>
        <taxon>Apicomplexa</taxon>
        <taxon>Aconoidasida</taxon>
        <taxon>Piroplasmida</taxon>
        <taxon>Babesiidae</taxon>
        <taxon>Babesia</taxon>
    </lineage>
</organism>
<evidence type="ECO:0000256" key="7">
    <source>
        <dbReference type="ARBA" id="ARBA00023136"/>
    </source>
</evidence>
<proteinExistence type="inferred from homology"/>
<dbReference type="GO" id="GO:0006465">
    <property type="term" value="P:signal peptide processing"/>
    <property type="evidence" value="ECO:0007669"/>
    <property type="project" value="InterPro"/>
</dbReference>
<keyword evidence="5" id="KW-0735">Signal-anchor</keyword>
<dbReference type="AlphaFoldDB" id="A0AAD8PGT0"/>
<evidence type="ECO:0000256" key="3">
    <source>
        <dbReference type="ARBA" id="ARBA00022692"/>
    </source>
</evidence>
<comment type="similarity">
    <text evidence="2">Belongs to the SPCS3 family.</text>
</comment>
<name>A0AAD8PGT0_BABGI</name>
<accession>A0AAD8PGT0</accession>
<keyword evidence="7 9" id="KW-0472">Membrane</keyword>
<evidence type="ECO:0000256" key="5">
    <source>
        <dbReference type="ARBA" id="ARBA00022968"/>
    </source>
</evidence>
<evidence type="ECO:0000256" key="4">
    <source>
        <dbReference type="ARBA" id="ARBA00022824"/>
    </source>
</evidence>
<keyword evidence="11" id="KW-1185">Reference proteome</keyword>